<evidence type="ECO:0000256" key="1">
    <source>
        <dbReference type="SAM" id="SignalP"/>
    </source>
</evidence>
<sequence length="705" mass="80607">MNKTFSKLLLLVAAFTIPSYGCAKGDETVVFDKEAVVCSADVIREIYEKTPTVYLYQGNGRFGSSYGRLGLHLRPSEKKSGYGKTHYLHLEHMGRGKFHSDYLMPVLELFWKDEFREITNYRQQQSYFDATITTSFVADGNSLKVTTWFDAMEKNLSYITIDAKQAGEKVIVAPCEDFTLHYGQQLRQEVSLRKLADGWEVLLNCLGKKSLFYLHTNAQVTQEGNALLLTLNEGENQISISYDAPAKTTAKESLKQTKEWWHAKWQDSGCIMVPDDKVQKTWVRSMAMFLSSYDDTKKGLSPPMGYSGNWWPFYYPQDVSYVHPVLLATGNLDIAKSWIEFWSERVDGLRKYTKRLYGVDGILAPWVFPYGDFEGYHDPTPPNKFYYEIHNSGYFARMACEAAIFVNDEAWTRKYVLPLLSGAAEFYGNICTKGEDGHWHLFVTPSMGQDERGGENQRDYLCAMYSALYCFQKAVEFGIDTNGKYGAILKDGLAFESLKSPQGFYYSCAGRGEADFGSQKHPVQLNELAFLPVNEKPSESASIVYKMRYDITRDAKRPYFYGWTLGEFLLAGSRIGDAEQWQVDWNNMEKSKYVDPEWIQIYETSGNLTTPFYNITNGLVAQSLFNNLVTDWYGVLEIAKCNPWKGRVAVRDIYSKLGVIVSGEMEGEKYDVTLTAWKDTAFRLDDEVIEMKKDDVVRRKNRSCP</sequence>
<protein>
    <submittedName>
        <fullName evidence="2">Uncharacterized protein</fullName>
    </submittedName>
</protein>
<dbReference type="GO" id="GO:0005975">
    <property type="term" value="P:carbohydrate metabolic process"/>
    <property type="evidence" value="ECO:0007669"/>
    <property type="project" value="InterPro"/>
</dbReference>
<proteinExistence type="predicted"/>
<dbReference type="AlphaFoldDB" id="A0A414LES8"/>
<comment type="caution">
    <text evidence="2">The sequence shown here is derived from an EMBL/GenBank/DDBJ whole genome shotgun (WGS) entry which is preliminary data.</text>
</comment>
<evidence type="ECO:0000313" key="2">
    <source>
        <dbReference type="EMBL" id="RHE93151.1"/>
    </source>
</evidence>
<dbReference type="InterPro" id="IPR012341">
    <property type="entry name" value="6hp_glycosidase-like_sf"/>
</dbReference>
<dbReference type="EMBL" id="QSKV01000004">
    <property type="protein sequence ID" value="RHE93151.1"/>
    <property type="molecule type" value="Genomic_DNA"/>
</dbReference>
<reference evidence="2 3" key="1">
    <citation type="submission" date="2018-08" db="EMBL/GenBank/DDBJ databases">
        <title>A genome reference for cultivated species of the human gut microbiota.</title>
        <authorList>
            <person name="Zou Y."/>
            <person name="Xue W."/>
            <person name="Luo G."/>
        </authorList>
    </citation>
    <scope>NUCLEOTIDE SEQUENCE [LARGE SCALE GENOMIC DNA]</scope>
    <source>
        <strain evidence="2 3">AM27-17</strain>
    </source>
</reference>
<dbReference type="Gene3D" id="1.50.10.10">
    <property type="match status" value="1"/>
</dbReference>
<feature type="chain" id="PRO_5019516014" evidence="1">
    <location>
        <begin position="24"/>
        <end position="705"/>
    </location>
</feature>
<dbReference type="SUPFAM" id="SSF48208">
    <property type="entry name" value="Six-hairpin glycosidases"/>
    <property type="match status" value="1"/>
</dbReference>
<feature type="signal peptide" evidence="1">
    <location>
        <begin position="1"/>
        <end position="23"/>
    </location>
</feature>
<accession>A0A414LES8</accession>
<dbReference type="RefSeq" id="WP_118221671.1">
    <property type="nucleotide sequence ID" value="NZ_JADNIJ010000002.1"/>
</dbReference>
<name>A0A414LES8_9BACE</name>
<evidence type="ECO:0000313" key="3">
    <source>
        <dbReference type="Proteomes" id="UP000285650"/>
    </source>
</evidence>
<dbReference type="Proteomes" id="UP000285650">
    <property type="component" value="Unassembled WGS sequence"/>
</dbReference>
<keyword evidence="1" id="KW-0732">Signal</keyword>
<gene>
    <name evidence="2" type="ORF">DW712_07285</name>
</gene>
<dbReference type="InterPro" id="IPR008928">
    <property type="entry name" value="6-hairpin_glycosidase_sf"/>
</dbReference>
<organism evidence="2 3">
    <name type="scientific">Bacteroides intestinalis</name>
    <dbReference type="NCBI Taxonomy" id="329854"/>
    <lineage>
        <taxon>Bacteria</taxon>
        <taxon>Pseudomonadati</taxon>
        <taxon>Bacteroidota</taxon>
        <taxon>Bacteroidia</taxon>
        <taxon>Bacteroidales</taxon>
        <taxon>Bacteroidaceae</taxon>
        <taxon>Bacteroides</taxon>
    </lineage>
</organism>